<dbReference type="EMBL" id="DS989844">
    <property type="protein sequence ID" value="EDX77408.1"/>
    <property type="molecule type" value="Genomic_DNA"/>
</dbReference>
<proteinExistence type="predicted"/>
<sequence>MSRDAPWRVCLNVGAGLTIILCLRPHVTKPAPVERLRERSCCY</sequence>
<dbReference type="HOGENOM" id="CLU_3232177_0_0_3"/>
<name>B4VLU6_9CYAN</name>
<evidence type="ECO:0000313" key="1">
    <source>
        <dbReference type="EMBL" id="EDX77408.1"/>
    </source>
</evidence>
<reference evidence="1 2" key="1">
    <citation type="submission" date="2008-07" db="EMBL/GenBank/DDBJ databases">
        <authorList>
            <person name="Tandeau de Marsac N."/>
            <person name="Ferriera S."/>
            <person name="Johnson J."/>
            <person name="Kravitz S."/>
            <person name="Beeson K."/>
            <person name="Sutton G."/>
            <person name="Rogers Y.-H."/>
            <person name="Friedman R."/>
            <person name="Frazier M."/>
            <person name="Venter J.C."/>
        </authorList>
    </citation>
    <scope>NUCLEOTIDE SEQUENCE [LARGE SCALE GENOMIC DNA]</scope>
    <source>
        <strain evidence="1 2">PCC 7420</strain>
    </source>
</reference>
<gene>
    <name evidence="1" type="ORF">MC7420_545</name>
</gene>
<dbReference type="AlphaFoldDB" id="B4VLU6"/>
<keyword evidence="2" id="KW-1185">Reference proteome</keyword>
<accession>B4VLU6</accession>
<dbReference type="STRING" id="118168.MC7420_545"/>
<protein>
    <submittedName>
        <fullName evidence="1">Uncharacterized protein</fullName>
    </submittedName>
</protein>
<dbReference type="Proteomes" id="UP000003835">
    <property type="component" value="Unassembled WGS sequence"/>
</dbReference>
<evidence type="ECO:0000313" key="2">
    <source>
        <dbReference type="Proteomes" id="UP000003835"/>
    </source>
</evidence>
<organism evidence="1 2">
    <name type="scientific">Coleofasciculus chthonoplastes PCC 7420</name>
    <dbReference type="NCBI Taxonomy" id="118168"/>
    <lineage>
        <taxon>Bacteria</taxon>
        <taxon>Bacillati</taxon>
        <taxon>Cyanobacteriota</taxon>
        <taxon>Cyanophyceae</taxon>
        <taxon>Coleofasciculales</taxon>
        <taxon>Coleofasciculaceae</taxon>
        <taxon>Coleofasciculus</taxon>
    </lineage>
</organism>